<organism evidence="1">
    <name type="scientific">biofilter metagenome</name>
    <dbReference type="NCBI Taxonomy" id="1070537"/>
    <lineage>
        <taxon>unclassified sequences</taxon>
        <taxon>metagenomes</taxon>
        <taxon>ecological metagenomes</taxon>
    </lineage>
</organism>
<keyword evidence="1" id="KW-0614">Plasmid</keyword>
<proteinExistence type="predicted"/>
<evidence type="ECO:0000313" key="1">
    <source>
        <dbReference type="EMBL" id="CVK35576.1"/>
    </source>
</evidence>
<gene>
    <name evidence="1" type="ORF">MCM2015_pMC5_6</name>
</gene>
<protein>
    <submittedName>
        <fullName evidence="1">Uncharacterized protein</fullName>
    </submittedName>
</protein>
<name>A0A193SD86_9ZZZZ</name>
<reference evidence="1" key="1">
    <citation type="journal article" date="2016" name="Sci. Rep.">
        <title>Genomics of high molecular weight plasmids isolated from an on-farm biopurification system.</title>
        <authorList>
            <person name="Martini M.C."/>
            <person name="Wibberg D."/>
            <person name="Lozano M."/>
            <person name="Torres Tejerizo G."/>
            <person name="Albicoro F.J."/>
            <person name="Jaenicke S."/>
            <person name="van Elsas J.D."/>
            <person name="Petroni A."/>
            <person name="Garcillan-Barcia M.P."/>
            <person name="de la Cruz F."/>
            <person name="Schluter A."/>
            <person name="Puhler A."/>
            <person name="Pistorio M."/>
            <person name="Lagares A."/>
            <person name="Del Papa M.F."/>
        </authorList>
    </citation>
    <scope>NUCLEOTIDE SEQUENCE</scope>
    <source>
        <plasmid evidence="1">pMC5</plasmid>
    </source>
</reference>
<dbReference type="EMBL" id="LT158605">
    <property type="protein sequence ID" value="CVK35576.1"/>
    <property type="molecule type" value="Genomic_DNA"/>
</dbReference>
<sequence>MENHNFHFPIIKFFLGLRPNLVSHPNNSAPLAPSQAFSFKNFFLCTTCGKNFLKLEQARACQSCIFSILLSSSSRTKQKHLI</sequence>
<dbReference type="AlphaFoldDB" id="A0A193SD86"/>
<accession>A0A193SD86</accession>
<geneLocation type="plasmid" evidence="1">
    <name>pMC5</name>
</geneLocation>